<sequence>MTATLQRLVESAAFQRFIIAVIIVNAITLGLETSTAAMAAAGGLLLALDRAALVIFVVELALKLFVYRLRFFRSGWNVFDFTIVAITLAPTGEGLQILRSLRILRALRLVSVVPSMRKVVNALLRAVPGMSSVLTLLLLVFYVAAVMSTKLFGASFPDWFGTIGESFYTLFQVMTLESWSMGIVRPVMEAYPYAWIFFVLFILLTTFAVLNLFIAIVVDSMSAVEHEEQEQTRELVSVDHDAVLAELRAIRAELAALRGERADDPAAAPAAVSAGSTARPG</sequence>
<evidence type="ECO:0000256" key="5">
    <source>
        <dbReference type="SAM" id="MobiDB-lite"/>
    </source>
</evidence>
<evidence type="ECO:0000256" key="3">
    <source>
        <dbReference type="ARBA" id="ARBA00022989"/>
    </source>
</evidence>
<evidence type="ECO:0000256" key="2">
    <source>
        <dbReference type="ARBA" id="ARBA00022692"/>
    </source>
</evidence>
<dbReference type="PANTHER" id="PTHR47193">
    <property type="entry name" value="CATION CHANNEL SPERM-ASSOCIATED PROTEIN 1"/>
    <property type="match status" value="1"/>
</dbReference>
<feature type="transmembrane region" description="Helical" evidence="6">
    <location>
        <begin position="43"/>
        <end position="66"/>
    </location>
</feature>
<keyword evidence="2 6" id="KW-0812">Transmembrane</keyword>
<dbReference type="GO" id="GO:0036128">
    <property type="term" value="C:CatSper complex"/>
    <property type="evidence" value="ECO:0007669"/>
    <property type="project" value="InterPro"/>
</dbReference>
<gene>
    <name evidence="8" type="ORF">C667_12698</name>
</gene>
<dbReference type="OrthoDB" id="5297065at2"/>
<keyword evidence="9" id="KW-1185">Reference proteome</keyword>
<dbReference type="PANTHER" id="PTHR47193:SF1">
    <property type="entry name" value="CATION CHANNEL SPERM-ASSOCIATED PROTEIN 1"/>
    <property type="match status" value="1"/>
</dbReference>
<feature type="domain" description="Ion transport" evidence="7">
    <location>
        <begin position="13"/>
        <end position="228"/>
    </location>
</feature>
<dbReference type="SUPFAM" id="SSF81324">
    <property type="entry name" value="Voltage-gated potassium channels"/>
    <property type="match status" value="1"/>
</dbReference>
<reference evidence="8 9" key="1">
    <citation type="submission" date="2012-09" db="EMBL/GenBank/DDBJ databases">
        <title>Draft Genome Sequences of 6 Strains from Genus Thauera.</title>
        <authorList>
            <person name="Liu B."/>
            <person name="Shapleigh J.P."/>
            <person name="Frostegard A.H."/>
        </authorList>
    </citation>
    <scope>NUCLEOTIDE SEQUENCE [LARGE SCALE GENOMIC DNA]</scope>
    <source>
        <strain evidence="8 9">B4P</strain>
    </source>
</reference>
<comment type="subcellular location">
    <subcellularLocation>
        <location evidence="1">Membrane</location>
        <topology evidence="1">Multi-pass membrane protein</topology>
    </subcellularLocation>
</comment>
<evidence type="ECO:0000256" key="1">
    <source>
        <dbReference type="ARBA" id="ARBA00004141"/>
    </source>
</evidence>
<dbReference type="Gene3D" id="1.10.287.70">
    <property type="match status" value="1"/>
</dbReference>
<organism evidence="8 9">
    <name type="scientific">Thauera phenylacetica B4P</name>
    <dbReference type="NCBI Taxonomy" id="1234382"/>
    <lineage>
        <taxon>Bacteria</taxon>
        <taxon>Pseudomonadati</taxon>
        <taxon>Pseudomonadota</taxon>
        <taxon>Betaproteobacteria</taxon>
        <taxon>Rhodocyclales</taxon>
        <taxon>Zoogloeaceae</taxon>
        <taxon>Thauera</taxon>
    </lineage>
</organism>
<dbReference type="GO" id="GO:0005245">
    <property type="term" value="F:voltage-gated calcium channel activity"/>
    <property type="evidence" value="ECO:0007669"/>
    <property type="project" value="TreeGrafter"/>
</dbReference>
<comment type="caution">
    <text evidence="8">The sequence shown here is derived from an EMBL/GenBank/DDBJ whole genome shotgun (WGS) entry which is preliminary data.</text>
</comment>
<dbReference type="Proteomes" id="UP000013047">
    <property type="component" value="Unassembled WGS sequence"/>
</dbReference>
<feature type="transmembrane region" description="Helical" evidence="6">
    <location>
        <begin position="12"/>
        <end position="31"/>
    </location>
</feature>
<dbReference type="RefSeq" id="WP_004364656.1">
    <property type="nucleotide sequence ID" value="NZ_AMXF01000089.1"/>
</dbReference>
<dbReference type="InterPro" id="IPR027359">
    <property type="entry name" value="Volt_channel_dom_sf"/>
</dbReference>
<dbReference type="GO" id="GO:0005227">
    <property type="term" value="F:calcium-activated cation channel activity"/>
    <property type="evidence" value="ECO:0007669"/>
    <property type="project" value="InterPro"/>
</dbReference>
<keyword evidence="4 6" id="KW-0472">Membrane</keyword>
<feature type="transmembrane region" description="Helical" evidence="6">
    <location>
        <begin position="122"/>
        <end position="145"/>
    </location>
</feature>
<dbReference type="AlphaFoldDB" id="N6ZQ82"/>
<dbReference type="EMBL" id="AMXF01000089">
    <property type="protein sequence ID" value="ENO96687.1"/>
    <property type="molecule type" value="Genomic_DNA"/>
</dbReference>
<protein>
    <submittedName>
        <fullName evidence="8">Ion transporter</fullName>
    </submittedName>
</protein>
<evidence type="ECO:0000313" key="9">
    <source>
        <dbReference type="Proteomes" id="UP000013047"/>
    </source>
</evidence>
<proteinExistence type="predicted"/>
<feature type="transmembrane region" description="Helical" evidence="6">
    <location>
        <begin position="193"/>
        <end position="218"/>
    </location>
</feature>
<evidence type="ECO:0000256" key="4">
    <source>
        <dbReference type="ARBA" id="ARBA00023136"/>
    </source>
</evidence>
<keyword evidence="3 6" id="KW-1133">Transmembrane helix</keyword>
<evidence type="ECO:0000256" key="6">
    <source>
        <dbReference type="SAM" id="Phobius"/>
    </source>
</evidence>
<evidence type="ECO:0000259" key="7">
    <source>
        <dbReference type="Pfam" id="PF00520"/>
    </source>
</evidence>
<name>N6ZQ82_9RHOO</name>
<accession>N6ZQ82</accession>
<evidence type="ECO:0000313" key="8">
    <source>
        <dbReference type="EMBL" id="ENO96687.1"/>
    </source>
</evidence>
<dbReference type="Pfam" id="PF00520">
    <property type="entry name" value="Ion_trans"/>
    <property type="match status" value="1"/>
</dbReference>
<dbReference type="Gene3D" id="1.20.120.350">
    <property type="entry name" value="Voltage-gated potassium channels. Chain C"/>
    <property type="match status" value="1"/>
</dbReference>
<dbReference type="InterPro" id="IPR028746">
    <property type="entry name" value="CatSper1"/>
</dbReference>
<feature type="region of interest" description="Disordered" evidence="5">
    <location>
        <begin position="261"/>
        <end position="281"/>
    </location>
</feature>
<dbReference type="InterPro" id="IPR005821">
    <property type="entry name" value="Ion_trans_dom"/>
</dbReference>